<proteinExistence type="predicted"/>
<protein>
    <submittedName>
        <fullName evidence="1">Uncharacterized protein</fullName>
    </submittedName>
</protein>
<evidence type="ECO:0000313" key="1">
    <source>
        <dbReference type="EMBL" id="KKM14286.1"/>
    </source>
</evidence>
<name>A0A0F9HFQ0_9ZZZZ</name>
<dbReference type="EMBL" id="LAZR01015181">
    <property type="protein sequence ID" value="KKM14286.1"/>
    <property type="molecule type" value="Genomic_DNA"/>
</dbReference>
<dbReference type="AlphaFoldDB" id="A0A0F9HFQ0"/>
<accession>A0A0F9HFQ0</accession>
<gene>
    <name evidence="1" type="ORF">LCGC14_1707640</name>
</gene>
<sequence length="109" mass="12985">MNGTNIVINGWSHVLWQIQKGEGEKINGLGCKVFGFEECHLRYWKRSTLPGPRNNKILYYRAIYVPRPVGMEALYHTLNEDRINMNSFEYWFSNWVFWKLGVVFQKIQL</sequence>
<organism evidence="1">
    <name type="scientific">marine sediment metagenome</name>
    <dbReference type="NCBI Taxonomy" id="412755"/>
    <lineage>
        <taxon>unclassified sequences</taxon>
        <taxon>metagenomes</taxon>
        <taxon>ecological metagenomes</taxon>
    </lineage>
</organism>
<comment type="caution">
    <text evidence="1">The sequence shown here is derived from an EMBL/GenBank/DDBJ whole genome shotgun (WGS) entry which is preliminary data.</text>
</comment>
<reference evidence="1" key="1">
    <citation type="journal article" date="2015" name="Nature">
        <title>Complex archaea that bridge the gap between prokaryotes and eukaryotes.</title>
        <authorList>
            <person name="Spang A."/>
            <person name="Saw J.H."/>
            <person name="Jorgensen S.L."/>
            <person name="Zaremba-Niedzwiedzka K."/>
            <person name="Martijn J."/>
            <person name="Lind A.E."/>
            <person name="van Eijk R."/>
            <person name="Schleper C."/>
            <person name="Guy L."/>
            <person name="Ettema T.J."/>
        </authorList>
    </citation>
    <scope>NUCLEOTIDE SEQUENCE</scope>
</reference>